<name>A0A0A9BHV2_ARUDO</name>
<reference evidence="1" key="1">
    <citation type="submission" date="2014-09" db="EMBL/GenBank/DDBJ databases">
        <authorList>
            <person name="Magalhaes I.L.F."/>
            <person name="Oliveira U."/>
            <person name="Santos F.R."/>
            <person name="Vidigal T.H.D.A."/>
            <person name="Brescovit A.D."/>
            <person name="Santos A.J."/>
        </authorList>
    </citation>
    <scope>NUCLEOTIDE SEQUENCE</scope>
    <source>
        <tissue evidence="1">Shoot tissue taken approximately 20 cm above the soil surface</tissue>
    </source>
</reference>
<dbReference type="AlphaFoldDB" id="A0A0A9BHV2"/>
<proteinExistence type="predicted"/>
<reference evidence="1" key="2">
    <citation type="journal article" date="2015" name="Data Brief">
        <title>Shoot transcriptome of the giant reed, Arundo donax.</title>
        <authorList>
            <person name="Barrero R.A."/>
            <person name="Guerrero F.D."/>
            <person name="Moolhuijzen P."/>
            <person name="Goolsby J.A."/>
            <person name="Tidwell J."/>
            <person name="Bellgard S.E."/>
            <person name="Bellgard M.I."/>
        </authorList>
    </citation>
    <scope>NUCLEOTIDE SEQUENCE</scope>
    <source>
        <tissue evidence="1">Shoot tissue taken approximately 20 cm above the soil surface</tissue>
    </source>
</reference>
<protein>
    <submittedName>
        <fullName evidence="1">Uncharacterized protein</fullName>
    </submittedName>
</protein>
<accession>A0A0A9BHV2</accession>
<evidence type="ECO:0000313" key="1">
    <source>
        <dbReference type="EMBL" id="JAD61713.1"/>
    </source>
</evidence>
<organism evidence="1">
    <name type="scientific">Arundo donax</name>
    <name type="common">Giant reed</name>
    <name type="synonym">Donax arundinaceus</name>
    <dbReference type="NCBI Taxonomy" id="35708"/>
    <lineage>
        <taxon>Eukaryota</taxon>
        <taxon>Viridiplantae</taxon>
        <taxon>Streptophyta</taxon>
        <taxon>Embryophyta</taxon>
        <taxon>Tracheophyta</taxon>
        <taxon>Spermatophyta</taxon>
        <taxon>Magnoliopsida</taxon>
        <taxon>Liliopsida</taxon>
        <taxon>Poales</taxon>
        <taxon>Poaceae</taxon>
        <taxon>PACMAD clade</taxon>
        <taxon>Arundinoideae</taxon>
        <taxon>Arundineae</taxon>
        <taxon>Arundo</taxon>
    </lineage>
</organism>
<sequence length="38" mass="4343">MQWWLIDDCFLAAKGFSNLAPDVLDSVADLEFINEVQK</sequence>
<dbReference type="EMBL" id="GBRH01236182">
    <property type="protein sequence ID" value="JAD61713.1"/>
    <property type="molecule type" value="Transcribed_RNA"/>
</dbReference>